<evidence type="ECO:0000256" key="5">
    <source>
        <dbReference type="ARBA" id="ARBA00044503"/>
    </source>
</evidence>
<comment type="similarity">
    <text evidence="5">Belongs to the Prp family.</text>
</comment>
<keyword evidence="4" id="KW-0788">Thiol protease</keyword>
<evidence type="ECO:0000256" key="3">
    <source>
        <dbReference type="ARBA" id="ARBA00022801"/>
    </source>
</evidence>
<dbReference type="InterPro" id="IPR036764">
    <property type="entry name" value="Peptidase_Prp_sf"/>
</dbReference>
<gene>
    <name evidence="7" type="ORF">BBV17_27955</name>
</gene>
<dbReference type="Pfam" id="PF04327">
    <property type="entry name" value="Peptidase_Prp"/>
    <property type="match status" value="1"/>
</dbReference>
<keyword evidence="3" id="KW-0378">Hydrolase</keyword>
<dbReference type="EMBL" id="MBRJ01000055">
    <property type="protein sequence ID" value="OHX41677.1"/>
    <property type="molecule type" value="Genomic_DNA"/>
</dbReference>
<evidence type="ECO:0000256" key="2">
    <source>
        <dbReference type="ARBA" id="ARBA00022670"/>
    </source>
</evidence>
<reference evidence="7 8" key="1">
    <citation type="submission" date="2016-07" db="EMBL/GenBank/DDBJ databases">
        <title>Bacillus oceanisediminis whole genome.</title>
        <authorList>
            <person name="Pal Y."/>
            <person name="Verma A."/>
            <person name="Mual P."/>
            <person name="Srinivasan K."/>
        </authorList>
    </citation>
    <scope>NUCLEOTIDE SEQUENCE [LARGE SCALE GENOMIC DNA]</scope>
    <source>
        <strain evidence="7 8">Bhandara28</strain>
    </source>
</reference>
<dbReference type="RefSeq" id="WP_035327539.1">
    <property type="nucleotide sequence ID" value="NZ_MBRJ01000055.1"/>
</dbReference>
<evidence type="ECO:0000313" key="8">
    <source>
        <dbReference type="Proteomes" id="UP000180194"/>
    </source>
</evidence>
<organism evidence="7 8">
    <name type="scientific">Cytobacillus oceanisediminis</name>
    <dbReference type="NCBI Taxonomy" id="665099"/>
    <lineage>
        <taxon>Bacteria</taxon>
        <taxon>Bacillati</taxon>
        <taxon>Bacillota</taxon>
        <taxon>Bacilli</taxon>
        <taxon>Bacillales</taxon>
        <taxon>Bacillaceae</taxon>
        <taxon>Cytobacillus</taxon>
    </lineage>
</organism>
<evidence type="ECO:0000313" key="7">
    <source>
        <dbReference type="EMBL" id="OHX41677.1"/>
    </source>
</evidence>
<evidence type="ECO:0000256" key="6">
    <source>
        <dbReference type="ARBA" id="ARBA00044538"/>
    </source>
</evidence>
<dbReference type="Gene3D" id="3.30.70.1490">
    <property type="entry name" value="Cysteine protease Prp"/>
    <property type="match status" value="1"/>
</dbReference>
<sequence length="62" mass="6831">MTKIEVVVGEDGYMSIKAEGHTESVVCASVSTLLQSSVRYLQELSEQYPEALQVIVKDKPCL</sequence>
<keyword evidence="1" id="KW-0690">Ribosome biogenesis</keyword>
<proteinExistence type="inferred from homology"/>
<dbReference type="Proteomes" id="UP000180194">
    <property type="component" value="Unassembled WGS sequence"/>
</dbReference>
<dbReference type="SUPFAM" id="SSF118010">
    <property type="entry name" value="TM1457-like"/>
    <property type="match status" value="1"/>
</dbReference>
<evidence type="ECO:0000256" key="1">
    <source>
        <dbReference type="ARBA" id="ARBA00022517"/>
    </source>
</evidence>
<name>A0ABX3CKI2_9BACI</name>
<protein>
    <recommendedName>
        <fullName evidence="6">Ribosomal processing cysteine protease Prp</fullName>
    </recommendedName>
</protein>
<comment type="caution">
    <text evidence="7">The sequence shown here is derived from an EMBL/GenBank/DDBJ whole genome shotgun (WGS) entry which is preliminary data.</text>
</comment>
<keyword evidence="2" id="KW-0645">Protease</keyword>
<evidence type="ECO:0000256" key="4">
    <source>
        <dbReference type="ARBA" id="ARBA00022807"/>
    </source>
</evidence>
<dbReference type="InterPro" id="IPR007422">
    <property type="entry name" value="Peptidase_Prp"/>
</dbReference>
<accession>A0ABX3CKI2</accession>
<keyword evidence="8" id="KW-1185">Reference proteome</keyword>